<evidence type="ECO:0000256" key="2">
    <source>
        <dbReference type="ARBA" id="ARBA00023125"/>
    </source>
</evidence>
<keyword evidence="2 5" id="KW-0238">DNA-binding</keyword>
<keyword evidence="3" id="KW-0804">Transcription</keyword>
<accession>A0A1H9KNK8</accession>
<evidence type="ECO:0000256" key="3">
    <source>
        <dbReference type="ARBA" id="ARBA00023163"/>
    </source>
</evidence>
<evidence type="ECO:0000259" key="4">
    <source>
        <dbReference type="PROSITE" id="PS50949"/>
    </source>
</evidence>
<dbReference type="RefSeq" id="WP_092580692.1">
    <property type="nucleotide sequence ID" value="NZ_FOFN01000004.1"/>
</dbReference>
<dbReference type="InterPro" id="IPR000524">
    <property type="entry name" value="Tscrpt_reg_HTH_GntR"/>
</dbReference>
<dbReference type="EMBL" id="FOFN01000004">
    <property type="protein sequence ID" value="SER00730.1"/>
    <property type="molecule type" value="Genomic_DNA"/>
</dbReference>
<dbReference type="SUPFAM" id="SSF48008">
    <property type="entry name" value="GntR ligand-binding domain-like"/>
    <property type="match status" value="1"/>
</dbReference>
<keyword evidence="6" id="KW-1185">Reference proteome</keyword>
<dbReference type="InterPro" id="IPR036388">
    <property type="entry name" value="WH-like_DNA-bd_sf"/>
</dbReference>
<dbReference type="SMART" id="SM00895">
    <property type="entry name" value="FCD"/>
    <property type="match status" value="1"/>
</dbReference>
<evidence type="ECO:0000256" key="1">
    <source>
        <dbReference type="ARBA" id="ARBA00023015"/>
    </source>
</evidence>
<proteinExistence type="predicted"/>
<organism evidence="5 6">
    <name type="scientific">Hyunsoonleella jejuensis</name>
    <dbReference type="NCBI Taxonomy" id="419940"/>
    <lineage>
        <taxon>Bacteria</taxon>
        <taxon>Pseudomonadati</taxon>
        <taxon>Bacteroidota</taxon>
        <taxon>Flavobacteriia</taxon>
        <taxon>Flavobacteriales</taxon>
        <taxon>Flavobacteriaceae</taxon>
    </lineage>
</organism>
<dbReference type="Proteomes" id="UP000198999">
    <property type="component" value="Unassembled WGS sequence"/>
</dbReference>
<dbReference type="Pfam" id="PF00392">
    <property type="entry name" value="GntR"/>
    <property type="match status" value="1"/>
</dbReference>
<name>A0A1H9KNK8_9FLAO</name>
<dbReference type="PANTHER" id="PTHR43537">
    <property type="entry name" value="TRANSCRIPTIONAL REGULATOR, GNTR FAMILY"/>
    <property type="match status" value="1"/>
</dbReference>
<dbReference type="SMART" id="SM00345">
    <property type="entry name" value="HTH_GNTR"/>
    <property type="match status" value="1"/>
</dbReference>
<gene>
    <name evidence="5" type="ORF">SAMN05421824_2831</name>
</gene>
<dbReference type="PANTHER" id="PTHR43537:SF5">
    <property type="entry name" value="UXU OPERON TRANSCRIPTIONAL REGULATOR"/>
    <property type="match status" value="1"/>
</dbReference>
<dbReference type="InterPro" id="IPR011711">
    <property type="entry name" value="GntR_C"/>
</dbReference>
<dbReference type="Gene3D" id="1.10.10.10">
    <property type="entry name" value="Winged helix-like DNA-binding domain superfamily/Winged helix DNA-binding domain"/>
    <property type="match status" value="1"/>
</dbReference>
<protein>
    <submittedName>
        <fullName evidence="5">DNA-binding transcriptional regulator, FadR family</fullName>
    </submittedName>
</protein>
<dbReference type="OrthoDB" id="9799482at2"/>
<dbReference type="Gene3D" id="1.20.120.530">
    <property type="entry name" value="GntR ligand-binding domain-like"/>
    <property type="match status" value="1"/>
</dbReference>
<dbReference type="PRINTS" id="PR00035">
    <property type="entry name" value="HTHGNTR"/>
</dbReference>
<feature type="domain" description="HTH gntR-type" evidence="4">
    <location>
        <begin position="9"/>
        <end position="77"/>
    </location>
</feature>
<evidence type="ECO:0000313" key="6">
    <source>
        <dbReference type="Proteomes" id="UP000198999"/>
    </source>
</evidence>
<sequence length="242" mass="27536">MFTALGQNKSLTQQVEYELTEAIRNGKYLPGNKIPSENELCEVFNVSRTSVREAVKKMSARGIVDVKRGSGVYVAEISLKNASKNLNLFFELSTDKNIILQTINTRLILEPTLASQAAIHRNNRHLELLKDNMIQMKKCALKDKKKEAELDNDFHKIILSIVNNDVLELLLTPIFNLIPKFKTAVYVKPLEGHLMKEKKLMLNHHDNILQGIIEGNSAKASEAMRNHILETQNNYTKSLRKK</sequence>
<dbReference type="GO" id="GO:0003700">
    <property type="term" value="F:DNA-binding transcription factor activity"/>
    <property type="evidence" value="ECO:0007669"/>
    <property type="project" value="InterPro"/>
</dbReference>
<dbReference type="SUPFAM" id="SSF46785">
    <property type="entry name" value="Winged helix' DNA-binding domain"/>
    <property type="match status" value="1"/>
</dbReference>
<dbReference type="InterPro" id="IPR036390">
    <property type="entry name" value="WH_DNA-bd_sf"/>
</dbReference>
<dbReference type="AlphaFoldDB" id="A0A1H9KNK8"/>
<keyword evidence="1" id="KW-0805">Transcription regulation</keyword>
<evidence type="ECO:0000313" key="5">
    <source>
        <dbReference type="EMBL" id="SER00730.1"/>
    </source>
</evidence>
<dbReference type="Pfam" id="PF07729">
    <property type="entry name" value="FCD"/>
    <property type="match status" value="1"/>
</dbReference>
<dbReference type="PROSITE" id="PS50949">
    <property type="entry name" value="HTH_GNTR"/>
    <property type="match status" value="1"/>
</dbReference>
<dbReference type="STRING" id="419940.SAMN05421824_2831"/>
<reference evidence="5 6" key="1">
    <citation type="submission" date="2016-10" db="EMBL/GenBank/DDBJ databases">
        <authorList>
            <person name="de Groot N.N."/>
        </authorList>
    </citation>
    <scope>NUCLEOTIDE SEQUENCE [LARGE SCALE GENOMIC DNA]</scope>
    <source>
        <strain evidence="5 6">DSM 21035</strain>
    </source>
</reference>
<dbReference type="InterPro" id="IPR008920">
    <property type="entry name" value="TF_FadR/GntR_C"/>
</dbReference>
<dbReference type="CDD" id="cd07377">
    <property type="entry name" value="WHTH_GntR"/>
    <property type="match status" value="1"/>
</dbReference>
<dbReference type="GO" id="GO:0003677">
    <property type="term" value="F:DNA binding"/>
    <property type="evidence" value="ECO:0007669"/>
    <property type="project" value="UniProtKB-KW"/>
</dbReference>